<feature type="domain" description="Thiamine pyrophosphate enzyme TPP-binding" evidence="3">
    <location>
        <begin position="46"/>
        <end position="114"/>
    </location>
</feature>
<keyword evidence="1" id="KW-0210">Decarboxylase</keyword>
<dbReference type="InterPro" id="IPR051818">
    <property type="entry name" value="TPP_dependent_decarboxylase"/>
</dbReference>
<dbReference type="EMBL" id="BAABIC010000010">
    <property type="protein sequence ID" value="GAA4692369.1"/>
    <property type="molecule type" value="Genomic_DNA"/>
</dbReference>
<sequence length="201" mass="20240">MVAVEPTDVAAVVLATHPDALVVAALGTATSALRLASDDGPHLYLGGAMGSALATALGVAEAVPERAVVALLGDGELLMSANGLWSVAAYRPANLVAVVLNDGHYSITGGQPLPVDPCFADVAGALPGLSAARVSDGRNLRDALLGLPRPALVEAVVETGSRPGPSPFVDPGSVRTQFTAAVRAAGRRDTEQEVTTCTADL</sequence>
<evidence type="ECO:0000313" key="5">
    <source>
        <dbReference type="Proteomes" id="UP001500325"/>
    </source>
</evidence>
<dbReference type="PANTHER" id="PTHR42818">
    <property type="entry name" value="SULFOPYRUVATE DECARBOXYLASE SUBUNIT ALPHA"/>
    <property type="match status" value="1"/>
</dbReference>
<organism evidence="4 5">
    <name type="scientific">Pseudonocardia yuanmonensis</name>
    <dbReference type="NCBI Taxonomy" id="1095914"/>
    <lineage>
        <taxon>Bacteria</taxon>
        <taxon>Bacillati</taxon>
        <taxon>Actinomycetota</taxon>
        <taxon>Actinomycetes</taxon>
        <taxon>Pseudonocardiales</taxon>
        <taxon>Pseudonocardiaceae</taxon>
        <taxon>Pseudonocardia</taxon>
    </lineage>
</organism>
<gene>
    <name evidence="4" type="ORF">GCM10023215_31850</name>
</gene>
<dbReference type="InterPro" id="IPR011766">
    <property type="entry name" value="TPP_enzyme_TPP-bd"/>
</dbReference>
<evidence type="ECO:0000259" key="3">
    <source>
        <dbReference type="Pfam" id="PF02775"/>
    </source>
</evidence>
<protein>
    <recommendedName>
        <fullName evidence="3">Thiamine pyrophosphate enzyme TPP-binding domain-containing protein</fullName>
    </recommendedName>
</protein>
<evidence type="ECO:0000256" key="1">
    <source>
        <dbReference type="ARBA" id="ARBA00022793"/>
    </source>
</evidence>
<reference evidence="5" key="1">
    <citation type="journal article" date="2019" name="Int. J. Syst. Evol. Microbiol.">
        <title>The Global Catalogue of Microorganisms (GCM) 10K type strain sequencing project: providing services to taxonomists for standard genome sequencing and annotation.</title>
        <authorList>
            <consortium name="The Broad Institute Genomics Platform"/>
            <consortium name="The Broad Institute Genome Sequencing Center for Infectious Disease"/>
            <person name="Wu L."/>
            <person name="Ma J."/>
        </authorList>
    </citation>
    <scope>NUCLEOTIDE SEQUENCE [LARGE SCALE GENOMIC DNA]</scope>
    <source>
        <strain evidence="5">JCM 18055</strain>
    </source>
</reference>
<keyword evidence="5" id="KW-1185">Reference proteome</keyword>
<evidence type="ECO:0000313" key="4">
    <source>
        <dbReference type="EMBL" id="GAA4692369.1"/>
    </source>
</evidence>
<dbReference type="Proteomes" id="UP001500325">
    <property type="component" value="Unassembled WGS sequence"/>
</dbReference>
<accession>A0ABP8WP03</accession>
<keyword evidence="2" id="KW-0456">Lyase</keyword>
<comment type="caution">
    <text evidence="4">The sequence shown here is derived from an EMBL/GenBank/DDBJ whole genome shotgun (WGS) entry which is preliminary data.</text>
</comment>
<evidence type="ECO:0000256" key="2">
    <source>
        <dbReference type="ARBA" id="ARBA00023239"/>
    </source>
</evidence>
<dbReference type="InterPro" id="IPR029061">
    <property type="entry name" value="THDP-binding"/>
</dbReference>
<proteinExistence type="predicted"/>
<dbReference type="Gene3D" id="3.40.50.970">
    <property type="match status" value="1"/>
</dbReference>
<dbReference type="Pfam" id="PF02775">
    <property type="entry name" value="TPP_enzyme_C"/>
    <property type="match status" value="1"/>
</dbReference>
<dbReference type="SUPFAM" id="SSF52518">
    <property type="entry name" value="Thiamin diphosphate-binding fold (THDP-binding)"/>
    <property type="match status" value="1"/>
</dbReference>
<name>A0ABP8WP03_9PSEU</name>
<dbReference type="PANTHER" id="PTHR42818:SF1">
    <property type="entry name" value="SULFOPYRUVATE DECARBOXYLASE"/>
    <property type="match status" value="1"/>
</dbReference>